<dbReference type="EMBL" id="CP002780">
    <property type="protein sequence ID" value="AEG60955.1"/>
    <property type="molecule type" value="Genomic_DNA"/>
</dbReference>
<evidence type="ECO:0000256" key="6">
    <source>
        <dbReference type="SAM" id="Phobius"/>
    </source>
</evidence>
<dbReference type="AlphaFoldDB" id="F6DRC0"/>
<evidence type="ECO:0000313" key="8">
    <source>
        <dbReference type="Proteomes" id="UP000009234"/>
    </source>
</evidence>
<feature type="transmembrane region" description="Helical" evidence="6">
    <location>
        <begin position="118"/>
        <end position="139"/>
    </location>
</feature>
<protein>
    <submittedName>
        <fullName evidence="7">Lysine exporter protein (LYSE/YGGA)</fullName>
    </submittedName>
</protein>
<evidence type="ECO:0000256" key="2">
    <source>
        <dbReference type="ARBA" id="ARBA00022475"/>
    </source>
</evidence>
<dbReference type="RefSeq" id="WP_013842709.1">
    <property type="nucleotide sequence ID" value="NC_015589.1"/>
</dbReference>
<dbReference type="OrthoDB" id="9784202at2"/>
<dbReference type="eggNOG" id="COG1280">
    <property type="taxonomic scope" value="Bacteria"/>
</dbReference>
<dbReference type="STRING" id="696281.Desru_2731"/>
<dbReference type="KEGG" id="dru:Desru_2731"/>
<dbReference type="PIRSF" id="PIRSF006324">
    <property type="entry name" value="LeuE"/>
    <property type="match status" value="1"/>
</dbReference>
<dbReference type="PANTHER" id="PTHR30086:SF20">
    <property type="entry name" value="ARGININE EXPORTER PROTEIN ARGO-RELATED"/>
    <property type="match status" value="1"/>
</dbReference>
<evidence type="ECO:0000256" key="1">
    <source>
        <dbReference type="ARBA" id="ARBA00004651"/>
    </source>
</evidence>
<feature type="transmembrane region" description="Helical" evidence="6">
    <location>
        <begin position="40"/>
        <end position="64"/>
    </location>
</feature>
<keyword evidence="8" id="KW-1185">Reference proteome</keyword>
<dbReference type="InterPro" id="IPR001123">
    <property type="entry name" value="LeuE-type"/>
</dbReference>
<organism evidence="7 8">
    <name type="scientific">Desulforamulus ruminis (strain ATCC 23193 / DSM 2154 / NCIMB 8452 / DL)</name>
    <name type="common">Desulfotomaculum ruminis</name>
    <dbReference type="NCBI Taxonomy" id="696281"/>
    <lineage>
        <taxon>Bacteria</taxon>
        <taxon>Bacillati</taxon>
        <taxon>Bacillota</taxon>
        <taxon>Clostridia</taxon>
        <taxon>Eubacteriales</taxon>
        <taxon>Peptococcaceae</taxon>
        <taxon>Desulforamulus</taxon>
    </lineage>
</organism>
<feature type="transmembrane region" description="Helical" evidence="6">
    <location>
        <begin position="151"/>
        <end position="172"/>
    </location>
</feature>
<gene>
    <name evidence="7" type="ordered locus">Desru_2731</name>
</gene>
<dbReference type="HOGENOM" id="CLU_079569_3_2_9"/>
<proteinExistence type="predicted"/>
<feature type="transmembrane region" description="Helical" evidence="6">
    <location>
        <begin position="70"/>
        <end position="88"/>
    </location>
</feature>
<dbReference type="GO" id="GO:0015171">
    <property type="term" value="F:amino acid transmembrane transporter activity"/>
    <property type="evidence" value="ECO:0007669"/>
    <property type="project" value="TreeGrafter"/>
</dbReference>
<reference evidence="8" key="1">
    <citation type="submission" date="2011-05" db="EMBL/GenBank/DDBJ databases">
        <title>Complete sequence of Desulfotomaculum ruminis DSM 2154.</title>
        <authorList>
            <person name="Lucas S."/>
            <person name="Copeland A."/>
            <person name="Lapidus A."/>
            <person name="Cheng J.-F."/>
            <person name="Goodwin L."/>
            <person name="Pitluck S."/>
            <person name="Lu M."/>
            <person name="Detter J.C."/>
            <person name="Han C."/>
            <person name="Tapia R."/>
            <person name="Land M."/>
            <person name="Hauser L."/>
            <person name="Kyrpides N."/>
            <person name="Ivanova N."/>
            <person name="Mikhailova N."/>
            <person name="Pagani I."/>
            <person name="Stams A.J.M."/>
            <person name="Plugge C.M."/>
            <person name="Muyzer G."/>
            <person name="Kuever J."/>
            <person name="Parshina S.N."/>
            <person name="Ivanova A.E."/>
            <person name="Nazina T.N."/>
            <person name="Brambilla E."/>
            <person name="Spring S."/>
            <person name="Klenk H.-P."/>
            <person name="Woyke T."/>
        </authorList>
    </citation>
    <scope>NUCLEOTIDE SEQUENCE [LARGE SCALE GENOMIC DNA]</scope>
    <source>
        <strain evidence="8">ATCC 23193 / DSM 2154 / NCIB 8452 / DL</strain>
    </source>
</reference>
<keyword evidence="3 6" id="KW-0812">Transmembrane</keyword>
<name>F6DRC0_DESRL</name>
<comment type="subcellular location">
    <subcellularLocation>
        <location evidence="1">Cell membrane</location>
        <topology evidence="1">Multi-pass membrane protein</topology>
    </subcellularLocation>
</comment>
<reference evidence="7 8" key="2">
    <citation type="journal article" date="2012" name="Stand. Genomic Sci.">
        <title>Complete genome sequence of the sulfate-reducing firmicute Desulfotomaculum ruminis type strain (DL(T)).</title>
        <authorList>
            <person name="Spring S."/>
            <person name="Visser M."/>
            <person name="Lu M."/>
            <person name="Copeland A."/>
            <person name="Lapidus A."/>
            <person name="Lucas S."/>
            <person name="Cheng J.F."/>
            <person name="Han C."/>
            <person name="Tapia R."/>
            <person name="Goodwin L.A."/>
            <person name="Pitluck S."/>
            <person name="Ivanova N."/>
            <person name="Land M."/>
            <person name="Hauser L."/>
            <person name="Larimer F."/>
            <person name="Rohde M."/>
            <person name="Goker M."/>
            <person name="Detter J.C."/>
            <person name="Kyrpides N.C."/>
            <person name="Woyke T."/>
            <person name="Schaap P.J."/>
            <person name="Plugge C.M."/>
            <person name="Muyzer G."/>
            <person name="Kuever J."/>
            <person name="Pereira I.A."/>
            <person name="Parshina S.N."/>
            <person name="Bernier-Latmani R."/>
            <person name="Stams A.J."/>
            <person name="Klenk H.P."/>
        </authorList>
    </citation>
    <scope>NUCLEOTIDE SEQUENCE [LARGE SCALE GENOMIC DNA]</scope>
    <source>
        <strain evidence="8">ATCC 23193 / DSM 2154 / NCIB 8452 / DL</strain>
    </source>
</reference>
<sequence>MDIMNILYFLGASVLLTLMPGPDILFVITESISKSQKTGIFIALGLCTGLIVHTTAAALGIAAVLYHSAVAFQVVKFAGALYLFYLAWQALRERGNSKEEVLSASAQQTFFALYRRGIFMNLLNPKVSLFFLAFLPQFVSPRAGSVALQMALLGVLFMLQSLVVFTTVALLANRFGKYLFNHEKSALWINRAKAGIYTFLGARLVFLSKES</sequence>
<dbReference type="Proteomes" id="UP000009234">
    <property type="component" value="Chromosome"/>
</dbReference>
<evidence type="ECO:0000256" key="5">
    <source>
        <dbReference type="ARBA" id="ARBA00023136"/>
    </source>
</evidence>
<evidence type="ECO:0000256" key="4">
    <source>
        <dbReference type="ARBA" id="ARBA00022989"/>
    </source>
</evidence>
<dbReference type="Pfam" id="PF01810">
    <property type="entry name" value="LysE"/>
    <property type="match status" value="1"/>
</dbReference>
<keyword evidence="2" id="KW-1003">Cell membrane</keyword>
<keyword evidence="5 6" id="KW-0472">Membrane</keyword>
<dbReference type="GO" id="GO:0005886">
    <property type="term" value="C:plasma membrane"/>
    <property type="evidence" value="ECO:0007669"/>
    <property type="project" value="UniProtKB-SubCell"/>
</dbReference>
<keyword evidence="4 6" id="KW-1133">Transmembrane helix</keyword>
<accession>F6DRC0</accession>
<evidence type="ECO:0000256" key="3">
    <source>
        <dbReference type="ARBA" id="ARBA00022692"/>
    </source>
</evidence>
<dbReference type="PANTHER" id="PTHR30086">
    <property type="entry name" value="ARGININE EXPORTER PROTEIN ARGO"/>
    <property type="match status" value="1"/>
</dbReference>
<evidence type="ECO:0000313" key="7">
    <source>
        <dbReference type="EMBL" id="AEG60955.1"/>
    </source>
</evidence>
<feature type="transmembrane region" description="Helical" evidence="6">
    <location>
        <begin position="6"/>
        <end position="28"/>
    </location>
</feature>